<accession>A0A2T0YGL7</accession>
<dbReference type="SUPFAM" id="SSF53756">
    <property type="entry name" value="UDP-Glycosyltransferase/glycogen phosphorylase"/>
    <property type="match status" value="1"/>
</dbReference>
<organism evidence="6 7">
    <name type="scientific">Nesterenkonia sandarakina</name>
    <dbReference type="NCBI Taxonomy" id="272918"/>
    <lineage>
        <taxon>Bacteria</taxon>
        <taxon>Bacillati</taxon>
        <taxon>Actinomycetota</taxon>
        <taxon>Actinomycetes</taxon>
        <taxon>Micrococcales</taxon>
        <taxon>Micrococcaceae</taxon>
        <taxon>Nesterenkonia</taxon>
    </lineage>
</organism>
<dbReference type="RefSeq" id="WP_106123431.1">
    <property type="nucleotide sequence ID" value="NZ_PVTY01000012.1"/>
</dbReference>
<comment type="caution">
    <text evidence="6">The sequence shown here is derived from an EMBL/GenBank/DDBJ whole genome shotgun (WGS) entry which is preliminary data.</text>
</comment>
<dbReference type="PANTHER" id="PTHR12526:SF510">
    <property type="entry name" value="D-INOSITOL 3-PHOSPHATE GLYCOSYLTRANSFERASE"/>
    <property type="match status" value="1"/>
</dbReference>
<keyword evidence="7" id="KW-1185">Reference proteome</keyword>
<reference evidence="6 7" key="1">
    <citation type="submission" date="2018-03" db="EMBL/GenBank/DDBJ databases">
        <title>Comparative analysis of microorganisms from saline springs in Andes Mountain Range, Colombia.</title>
        <authorList>
            <person name="Rubin E."/>
        </authorList>
    </citation>
    <scope>NUCLEOTIDE SEQUENCE [LARGE SCALE GENOMIC DNA]</scope>
    <source>
        <strain evidence="6 7">CG 35</strain>
    </source>
</reference>
<dbReference type="GO" id="GO:0016757">
    <property type="term" value="F:glycosyltransferase activity"/>
    <property type="evidence" value="ECO:0007669"/>
    <property type="project" value="UniProtKB-KW"/>
</dbReference>
<dbReference type="PANTHER" id="PTHR12526">
    <property type="entry name" value="GLYCOSYLTRANSFERASE"/>
    <property type="match status" value="1"/>
</dbReference>
<dbReference type="EMBL" id="PVTY01000012">
    <property type="protein sequence ID" value="PRZ14168.1"/>
    <property type="molecule type" value="Genomic_DNA"/>
</dbReference>
<evidence type="ECO:0000256" key="1">
    <source>
        <dbReference type="ARBA" id="ARBA00022676"/>
    </source>
</evidence>
<evidence type="ECO:0000256" key="3">
    <source>
        <dbReference type="SAM" id="MobiDB-lite"/>
    </source>
</evidence>
<dbReference type="Proteomes" id="UP000238217">
    <property type="component" value="Unassembled WGS sequence"/>
</dbReference>
<feature type="region of interest" description="Disordered" evidence="3">
    <location>
        <begin position="188"/>
        <end position="221"/>
    </location>
</feature>
<keyword evidence="2 6" id="KW-0808">Transferase</keyword>
<dbReference type="InterPro" id="IPR001296">
    <property type="entry name" value="Glyco_trans_1"/>
</dbReference>
<keyword evidence="1" id="KW-0328">Glycosyltransferase</keyword>
<evidence type="ECO:0000313" key="6">
    <source>
        <dbReference type="EMBL" id="PRZ14168.1"/>
    </source>
</evidence>
<dbReference type="AlphaFoldDB" id="A0A2T0YGL7"/>
<feature type="compositionally biased region" description="Basic and acidic residues" evidence="3">
    <location>
        <begin position="206"/>
        <end position="221"/>
    </location>
</feature>
<evidence type="ECO:0000256" key="2">
    <source>
        <dbReference type="ARBA" id="ARBA00022679"/>
    </source>
</evidence>
<evidence type="ECO:0000259" key="4">
    <source>
        <dbReference type="Pfam" id="PF00534"/>
    </source>
</evidence>
<dbReference type="InterPro" id="IPR028098">
    <property type="entry name" value="Glyco_trans_4-like_N"/>
</dbReference>
<sequence>MRIGYLLPDPGIGIFGSKGASVHAQEMIRAFRALGHEVTVFCTKRGDKHEDPTTVSVPADLTDLPVFVVPVSGVKGAAEREAAVVRVAARMAELAVAGGFDLLYERYSLFSTAGVTARRSSGVPLVIEVNAPLLREQKVHRSLHDEPTAERTTRESFTQADLLSCVSEPVADWTRRLLAEDVTAAGRTPRVRVTPNGVDPTRFTPRHPDQQATEQHRTDQQRTDAAARLQDAVTIGFLGTLKPWHGTDLLLRAFARIATQDARPRLRIIGGGPERRRLESLAAELGIGERVEFTGPVSPAQVPQLLAGLDIATAPYPAPSDESEHYFSPLKVYEYFAAGLPVIASALGELPQLFDGDRAADGSAEGMPAGITLPPGDPEALARALDRLIADPARRAQMGAAGRRLVEREHSWVMRAQGVLAQIPVPTEALR</sequence>
<protein>
    <submittedName>
        <fullName evidence="6">Glycosyltransferase involved in cell wall biosynthesis</fullName>
    </submittedName>
</protein>
<evidence type="ECO:0000313" key="7">
    <source>
        <dbReference type="Proteomes" id="UP000238217"/>
    </source>
</evidence>
<gene>
    <name evidence="6" type="ORF">BCL67_11231</name>
</gene>
<feature type="domain" description="Glycosyl transferase family 1" evidence="4">
    <location>
        <begin position="230"/>
        <end position="404"/>
    </location>
</feature>
<proteinExistence type="predicted"/>
<evidence type="ECO:0000259" key="5">
    <source>
        <dbReference type="Pfam" id="PF13439"/>
    </source>
</evidence>
<dbReference type="CDD" id="cd03801">
    <property type="entry name" value="GT4_PimA-like"/>
    <property type="match status" value="1"/>
</dbReference>
<dbReference type="Gene3D" id="3.40.50.2000">
    <property type="entry name" value="Glycogen Phosphorylase B"/>
    <property type="match status" value="2"/>
</dbReference>
<dbReference type="Pfam" id="PF00534">
    <property type="entry name" value="Glycos_transf_1"/>
    <property type="match status" value="1"/>
</dbReference>
<dbReference type="OrthoDB" id="9790710at2"/>
<dbReference type="Pfam" id="PF13439">
    <property type="entry name" value="Glyco_transf_4"/>
    <property type="match status" value="1"/>
</dbReference>
<name>A0A2T0YGL7_9MICC</name>
<feature type="domain" description="Glycosyltransferase subfamily 4-like N-terminal" evidence="5">
    <location>
        <begin position="19"/>
        <end position="202"/>
    </location>
</feature>